<organism evidence="1 2">
    <name type="scientific">Pseudotamlana carrageenivorans</name>
    <dbReference type="NCBI Taxonomy" id="2069432"/>
    <lineage>
        <taxon>Bacteria</taxon>
        <taxon>Pseudomonadati</taxon>
        <taxon>Bacteroidota</taxon>
        <taxon>Flavobacteriia</taxon>
        <taxon>Flavobacteriales</taxon>
        <taxon>Flavobacteriaceae</taxon>
        <taxon>Pseudotamlana</taxon>
    </lineage>
</organism>
<gene>
    <name evidence="1" type="ORF">C1A40_16080</name>
</gene>
<dbReference type="AlphaFoldDB" id="A0A2I7SLT5"/>
<reference evidence="2" key="1">
    <citation type="submission" date="2018-01" db="EMBL/GenBank/DDBJ databases">
        <title>Complete genome of Tamlana sp. UJ94.</title>
        <authorList>
            <person name="Jung J."/>
            <person name="Chung D."/>
            <person name="Bae S.S."/>
            <person name="Baek K."/>
        </authorList>
    </citation>
    <scope>NUCLEOTIDE SEQUENCE [LARGE SCALE GENOMIC DNA]</scope>
    <source>
        <strain evidence="2">UJ94</strain>
    </source>
</reference>
<keyword evidence="2" id="KW-1185">Reference proteome</keyword>
<dbReference type="RefSeq" id="WP_102996787.1">
    <property type="nucleotide sequence ID" value="NZ_CP025938.1"/>
</dbReference>
<name>A0A2I7SLT5_9FLAO</name>
<evidence type="ECO:0000313" key="1">
    <source>
        <dbReference type="EMBL" id="AUS06866.1"/>
    </source>
</evidence>
<accession>A0A2I7SLT5</accession>
<evidence type="ECO:0000313" key="2">
    <source>
        <dbReference type="Proteomes" id="UP000236592"/>
    </source>
</evidence>
<dbReference type="EMBL" id="CP025938">
    <property type="protein sequence ID" value="AUS06866.1"/>
    <property type="molecule type" value="Genomic_DNA"/>
</dbReference>
<dbReference type="Proteomes" id="UP000236592">
    <property type="component" value="Chromosome"/>
</dbReference>
<dbReference type="KEGG" id="taj:C1A40_16080"/>
<protein>
    <submittedName>
        <fullName evidence="1">Uncharacterized protein</fullName>
    </submittedName>
</protein>
<sequence length="229" mass="27563">MEINKKLLESLILDKISDKYTASYGDSDYLIYNNKNEIYNVEFRIRIQYLRLLTFEGFSIFSSKKIEKEISNLIIEPLKNYYSNNFYFSSIRFYKTNYNFSQEINSEEQLTEFINEFIKCLEYHEKEIFPKLLDIKFLAEYVGSVPFEHQSEIPIGGSFPVHLFKKLAVLKWGNQTERYFEYKKETKILIEKYAIKKPDKYTHEIKENFEKLVHHLENEPNPFKKNNVC</sequence>
<dbReference type="OrthoDB" id="1148887at2"/>
<proteinExistence type="predicted"/>